<dbReference type="AlphaFoldDB" id="A0ABD6FCD0"/>
<dbReference type="Proteomes" id="UP000249324">
    <property type="component" value="Unassembled WGS sequence"/>
</dbReference>
<protein>
    <submittedName>
        <fullName evidence="1">PucR family transcriptional regulator</fullName>
    </submittedName>
</protein>
<accession>A0ABD6FCD0</accession>
<evidence type="ECO:0000313" key="2">
    <source>
        <dbReference type="Proteomes" id="UP000249324"/>
    </source>
</evidence>
<organism evidence="1 2">
    <name type="scientific">Thermocrispum agreste</name>
    <dbReference type="NCBI Taxonomy" id="37925"/>
    <lineage>
        <taxon>Bacteria</taxon>
        <taxon>Bacillati</taxon>
        <taxon>Actinomycetota</taxon>
        <taxon>Actinomycetes</taxon>
        <taxon>Pseudonocardiales</taxon>
        <taxon>Pseudonocardiaceae</taxon>
        <taxon>Thermocrispum</taxon>
    </lineage>
</organism>
<feature type="non-terminal residue" evidence="1">
    <location>
        <position position="73"/>
    </location>
</feature>
<sequence>MSVELSRLLLAVGASLMDLKAGDPHTPIRGLAILDPDDEPGSYRDELVLVIGARGREAARAVRTAGQHGAAAA</sequence>
<evidence type="ECO:0000313" key="1">
    <source>
        <dbReference type="EMBL" id="MFO7190759.1"/>
    </source>
</evidence>
<proteinExistence type="predicted"/>
<name>A0ABD6FCD0_9PSEU</name>
<dbReference type="EMBL" id="QGUI02000003">
    <property type="protein sequence ID" value="MFO7190759.1"/>
    <property type="molecule type" value="Genomic_DNA"/>
</dbReference>
<reference evidence="1 2" key="1">
    <citation type="journal article" date="2021" name="BMC Genomics">
        <title>Genome-resolved metagenome and metatranscriptome analyses of thermophilic composting reveal key bacterial players and their metabolic interactions.</title>
        <authorList>
            <person name="Braga L.P.P."/>
            <person name="Pereira R.V."/>
            <person name="Martins L.F."/>
            <person name="Moura L.M.S."/>
            <person name="Sanchez F.B."/>
            <person name="Patane J.S.L."/>
            <person name="da Silva A.M."/>
            <person name="Setubal J.C."/>
        </authorList>
    </citation>
    <scope>NUCLEOTIDE SEQUENCE [LARGE SCALE GENOMIC DNA]</scope>
    <source>
        <strain evidence="1">ZC4RG45</strain>
    </source>
</reference>
<comment type="caution">
    <text evidence="1">The sequence shown here is derived from an EMBL/GenBank/DDBJ whole genome shotgun (WGS) entry which is preliminary data.</text>
</comment>
<gene>
    <name evidence="1" type="ORF">DIU77_000735</name>
</gene>